<evidence type="ECO:0000313" key="3">
    <source>
        <dbReference type="Proteomes" id="UP000002700"/>
    </source>
</evidence>
<dbReference type="EnsemblBacteria" id="ABA48800">
    <property type="protein sequence ID" value="ABA48800"/>
    <property type="gene ID" value="BURPS1710b_3627"/>
</dbReference>
<dbReference type="AlphaFoldDB" id="Q3JN61"/>
<dbReference type="Proteomes" id="UP000002700">
    <property type="component" value="Chromosome I"/>
</dbReference>
<feature type="compositionally biased region" description="Basic and acidic residues" evidence="1">
    <location>
        <begin position="569"/>
        <end position="594"/>
    </location>
</feature>
<accession>Q3JN61</accession>
<feature type="region of interest" description="Disordered" evidence="1">
    <location>
        <begin position="429"/>
        <end position="476"/>
    </location>
</feature>
<proteinExistence type="predicted"/>
<sequence>MRASSRSSPRGRLRSGLRGRRGGSGAGRSGRRLCLGGSRRRRGRGGRSRRRGERGRRLVERDLARVEHDHARRGRDRLGTMRDDHARHLQRADRRVHLPFALQIEVARRFVEHENLRPFVKRAREQHALLLSARQHRAHVADERVVAHRHRDDVRVHGRELRAFGNPLRVGVRIEEADVVGDRAREQHVVLQHGAHQRAQPIEPEALDVDAADPDLAARRLEDAEQHVDECRLAAARRADQRDGFARLDLQRYTVEHGRLAFGVAEHEVLGLDARAEVLRLAGHVAHARVGFALGEHDVGEPFALQLQHLHLEELVDQAADAAVELPLVCIERHQHADREFAVHHEPRAQPDDDEPFEAEQQPVQLLIQQLQLLHVKARVDLLDEQREPARAALGLPVEQLDRLHAAHRFEEVALLFRGVDDLILRRAPQRPVPEPAQERVQRHRAERDERERAAVDEHHRERDDRHQPVDHRGQERCRHRLLDRVDRAEARHDVAEMAALEILNRQIQQVREHVRTPLHVERRTEIHQRPRANRARRLLHQQQQAEAEREHGQQVAVGADDHLVDHPLQKERRHEREHFERDREHEDLAERARQPGHGAEQLAQLHGGRCFARLEAARRPQLERNAGERARHFLERQLAHALRRIVNDRVLAADFLQHDEVVEVPVQHAGHAQLAELLEIELQRARAEIEALRDVDHAAQTRALERHGKARAHRREVDVVTVKACNHREARKAAFGGFGLQDHRQLAADAEREAIEE</sequence>
<gene>
    <name evidence="2" type="ordered locus">BURPS1710b_3627</name>
</gene>
<evidence type="ECO:0000256" key="1">
    <source>
        <dbReference type="SAM" id="MobiDB-lite"/>
    </source>
</evidence>
<evidence type="ECO:0000313" key="2">
    <source>
        <dbReference type="EMBL" id="ABA48800.1"/>
    </source>
</evidence>
<protein>
    <submittedName>
        <fullName evidence="2">Uncharacterized protein</fullName>
    </submittedName>
</protein>
<name>Q3JN61_BURP1</name>
<feature type="region of interest" description="Disordered" evidence="1">
    <location>
        <begin position="569"/>
        <end position="597"/>
    </location>
</feature>
<feature type="region of interest" description="Disordered" evidence="1">
    <location>
        <begin position="1"/>
        <end position="56"/>
    </location>
</feature>
<dbReference type="EMBL" id="CP000124">
    <property type="protein sequence ID" value="ABA48800.1"/>
    <property type="molecule type" value="Genomic_DNA"/>
</dbReference>
<feature type="compositionally biased region" description="Basic residues" evidence="1">
    <location>
        <begin position="38"/>
        <end position="54"/>
    </location>
</feature>
<organism evidence="2 3">
    <name type="scientific">Burkholderia pseudomallei (strain 1710b)</name>
    <dbReference type="NCBI Taxonomy" id="320372"/>
    <lineage>
        <taxon>Bacteria</taxon>
        <taxon>Pseudomonadati</taxon>
        <taxon>Pseudomonadota</taxon>
        <taxon>Betaproteobacteria</taxon>
        <taxon>Burkholderiales</taxon>
        <taxon>Burkholderiaceae</taxon>
        <taxon>Burkholderia</taxon>
        <taxon>pseudomallei group</taxon>
    </lineage>
</organism>
<dbReference type="HOGENOM" id="CLU_367499_0_0_4"/>
<feature type="compositionally biased region" description="Basic residues" evidence="1">
    <location>
        <begin position="9"/>
        <end position="21"/>
    </location>
</feature>
<feature type="compositionally biased region" description="Basic and acidic residues" evidence="1">
    <location>
        <begin position="437"/>
        <end position="476"/>
    </location>
</feature>
<reference evidence="2 3" key="1">
    <citation type="submission" date="2005-09" db="EMBL/GenBank/DDBJ databases">
        <authorList>
            <person name="Woods D.E."/>
            <person name="Nierman W.C."/>
        </authorList>
    </citation>
    <scope>NUCLEOTIDE SEQUENCE [LARGE SCALE GENOMIC DNA]</scope>
    <source>
        <strain evidence="2 3">1710b</strain>
    </source>
</reference>
<dbReference type="KEGG" id="bpm:BURPS1710b_3627"/>